<evidence type="ECO:0000313" key="1">
    <source>
        <dbReference type="EMBL" id="CCX05045.1"/>
    </source>
</evidence>
<proteinExistence type="predicted"/>
<gene>
    <name evidence="1" type="ORF">PCON_04534</name>
</gene>
<protein>
    <submittedName>
        <fullName evidence="1">Uncharacterized protein</fullName>
    </submittedName>
</protein>
<name>U4L4S4_PYROM</name>
<evidence type="ECO:0000313" key="2">
    <source>
        <dbReference type="Proteomes" id="UP000018144"/>
    </source>
</evidence>
<dbReference type="Proteomes" id="UP000018144">
    <property type="component" value="Unassembled WGS sequence"/>
</dbReference>
<organism evidence="1 2">
    <name type="scientific">Pyronema omphalodes (strain CBS 100304)</name>
    <name type="common">Pyronema confluens</name>
    <dbReference type="NCBI Taxonomy" id="1076935"/>
    <lineage>
        <taxon>Eukaryota</taxon>
        <taxon>Fungi</taxon>
        <taxon>Dikarya</taxon>
        <taxon>Ascomycota</taxon>
        <taxon>Pezizomycotina</taxon>
        <taxon>Pezizomycetes</taxon>
        <taxon>Pezizales</taxon>
        <taxon>Pyronemataceae</taxon>
        <taxon>Pyronema</taxon>
    </lineage>
</organism>
<dbReference type="AlphaFoldDB" id="U4L4S4"/>
<dbReference type="EMBL" id="HF935229">
    <property type="protein sequence ID" value="CCX05045.1"/>
    <property type="molecule type" value="Genomic_DNA"/>
</dbReference>
<keyword evidence="2" id="KW-1185">Reference proteome</keyword>
<sequence length="75" mass="8814">MTYPEFLILATSELILPYTEARPGIRREDGGLNGRKEDKLKEGGLDGRIRRENRQEEGGFIERIGWEDWFYHSIM</sequence>
<reference evidence="1 2" key="1">
    <citation type="journal article" date="2013" name="PLoS Genet.">
        <title>The genome and development-dependent transcriptomes of Pyronema confluens: a window into fungal evolution.</title>
        <authorList>
            <person name="Traeger S."/>
            <person name="Altegoer F."/>
            <person name="Freitag M."/>
            <person name="Gabaldon T."/>
            <person name="Kempken F."/>
            <person name="Kumar A."/>
            <person name="Marcet-Houben M."/>
            <person name="Poggeler S."/>
            <person name="Stajich J.E."/>
            <person name="Nowrousian M."/>
        </authorList>
    </citation>
    <scope>NUCLEOTIDE SEQUENCE [LARGE SCALE GENOMIC DNA]</scope>
    <source>
        <strain evidence="2">CBS 100304</strain>
        <tissue evidence="1">Vegetative mycelium</tissue>
    </source>
</reference>
<accession>U4L4S4</accession>